<dbReference type="EMBL" id="CAAALY010001209">
    <property type="protein sequence ID" value="VEL07185.1"/>
    <property type="molecule type" value="Genomic_DNA"/>
</dbReference>
<evidence type="ECO:0000256" key="2">
    <source>
        <dbReference type="SAM" id="Phobius"/>
    </source>
</evidence>
<feature type="transmembrane region" description="Helical" evidence="2">
    <location>
        <begin position="124"/>
        <end position="141"/>
    </location>
</feature>
<keyword evidence="2" id="KW-1133">Transmembrane helix</keyword>
<keyword evidence="4" id="KW-1185">Reference proteome</keyword>
<organism evidence="3 4">
    <name type="scientific">Protopolystoma xenopodis</name>
    <dbReference type="NCBI Taxonomy" id="117903"/>
    <lineage>
        <taxon>Eukaryota</taxon>
        <taxon>Metazoa</taxon>
        <taxon>Spiralia</taxon>
        <taxon>Lophotrochozoa</taxon>
        <taxon>Platyhelminthes</taxon>
        <taxon>Monogenea</taxon>
        <taxon>Polyopisthocotylea</taxon>
        <taxon>Polystomatidea</taxon>
        <taxon>Polystomatidae</taxon>
        <taxon>Protopolystoma</taxon>
    </lineage>
</organism>
<sequence length="143" mass="16301">MLPRFDDVRHMTDESLAPFLRNGRRLPQKRRQHESSSKANRQLVKRIQPSSSGGTEPTISSPNTSTRKGSKLNHYETRDSSKHNFSSLNNYVKVIGNVNSTHIIVGKINYQSFITLHKIGSTQLIYLFFLLHILIIDRGLIVS</sequence>
<proteinExistence type="predicted"/>
<dbReference type="Proteomes" id="UP000784294">
    <property type="component" value="Unassembled WGS sequence"/>
</dbReference>
<protein>
    <submittedName>
        <fullName evidence="3">Uncharacterized protein</fullName>
    </submittedName>
</protein>
<keyword evidence="2" id="KW-0472">Membrane</keyword>
<evidence type="ECO:0000313" key="3">
    <source>
        <dbReference type="EMBL" id="VEL07185.1"/>
    </source>
</evidence>
<reference evidence="3" key="1">
    <citation type="submission" date="2018-11" db="EMBL/GenBank/DDBJ databases">
        <authorList>
            <consortium name="Pathogen Informatics"/>
        </authorList>
    </citation>
    <scope>NUCLEOTIDE SEQUENCE</scope>
</reference>
<feature type="compositionally biased region" description="Polar residues" evidence="1">
    <location>
        <begin position="48"/>
        <end position="67"/>
    </location>
</feature>
<accession>A0A448WAR8</accession>
<evidence type="ECO:0000313" key="4">
    <source>
        <dbReference type="Proteomes" id="UP000784294"/>
    </source>
</evidence>
<feature type="compositionally biased region" description="Basic and acidic residues" evidence="1">
    <location>
        <begin position="73"/>
        <end position="82"/>
    </location>
</feature>
<name>A0A448WAR8_9PLAT</name>
<feature type="region of interest" description="Disordered" evidence="1">
    <location>
        <begin position="16"/>
        <end position="82"/>
    </location>
</feature>
<feature type="compositionally biased region" description="Basic residues" evidence="1">
    <location>
        <begin position="22"/>
        <end position="32"/>
    </location>
</feature>
<keyword evidence="2" id="KW-0812">Transmembrane</keyword>
<gene>
    <name evidence="3" type="ORF">PXEA_LOCUS625</name>
</gene>
<evidence type="ECO:0000256" key="1">
    <source>
        <dbReference type="SAM" id="MobiDB-lite"/>
    </source>
</evidence>
<comment type="caution">
    <text evidence="3">The sequence shown here is derived from an EMBL/GenBank/DDBJ whole genome shotgun (WGS) entry which is preliminary data.</text>
</comment>
<dbReference type="AlphaFoldDB" id="A0A448WAR8"/>